<sequence length="51" mass="5646">MFMRKTTRRRLVRAGFIILALVVLMPKMDLSALPQLTAMFGVAGLELPTIG</sequence>
<protein>
    <submittedName>
        <fullName evidence="1">Uncharacterized protein</fullName>
    </submittedName>
</protein>
<evidence type="ECO:0000313" key="1">
    <source>
        <dbReference type="EMBL" id="SMQ72901.1"/>
    </source>
</evidence>
<evidence type="ECO:0000313" key="2">
    <source>
        <dbReference type="Proteomes" id="UP000194474"/>
    </source>
</evidence>
<dbReference type="Proteomes" id="UP000194474">
    <property type="component" value="Unassembled WGS sequence"/>
</dbReference>
<accession>A0A1Y6FH66</accession>
<proteinExistence type="predicted"/>
<organism evidence="1 2">
    <name type="scientific">Devosia lucknowensis</name>
    <dbReference type="NCBI Taxonomy" id="1096929"/>
    <lineage>
        <taxon>Bacteria</taxon>
        <taxon>Pseudomonadati</taxon>
        <taxon>Pseudomonadota</taxon>
        <taxon>Alphaproteobacteria</taxon>
        <taxon>Hyphomicrobiales</taxon>
        <taxon>Devosiaceae</taxon>
        <taxon>Devosia</taxon>
    </lineage>
</organism>
<name>A0A1Y6FH66_9HYPH</name>
<gene>
    <name evidence="1" type="ORF">SAMN06295905_2165</name>
</gene>
<dbReference type="EMBL" id="FXWK01000001">
    <property type="protein sequence ID" value="SMQ72901.1"/>
    <property type="molecule type" value="Genomic_DNA"/>
</dbReference>
<keyword evidence="2" id="KW-1185">Reference proteome</keyword>
<dbReference type="AlphaFoldDB" id="A0A1Y6FH66"/>
<reference evidence="2" key="1">
    <citation type="submission" date="2017-04" db="EMBL/GenBank/DDBJ databases">
        <authorList>
            <person name="Varghese N."/>
            <person name="Submissions S."/>
        </authorList>
    </citation>
    <scope>NUCLEOTIDE SEQUENCE [LARGE SCALE GENOMIC DNA]</scope>
</reference>